<dbReference type="InterPro" id="IPR044843">
    <property type="entry name" value="Trans_IPPS_bact-type"/>
</dbReference>
<dbReference type="InterPro" id="IPR017828">
    <property type="entry name" value="SQ_synth_HpnD-like"/>
</dbReference>
<organism evidence="2 3">
    <name type="scientific">Pelomonas aquatica</name>
    <dbReference type="NCBI Taxonomy" id="431058"/>
    <lineage>
        <taxon>Bacteria</taxon>
        <taxon>Pseudomonadati</taxon>
        <taxon>Pseudomonadota</taxon>
        <taxon>Betaproteobacteria</taxon>
        <taxon>Burkholderiales</taxon>
        <taxon>Sphaerotilaceae</taxon>
        <taxon>Roseateles</taxon>
    </lineage>
</organism>
<evidence type="ECO:0000256" key="1">
    <source>
        <dbReference type="ARBA" id="ARBA00022679"/>
    </source>
</evidence>
<keyword evidence="1 2" id="KW-0808">Transferase</keyword>
<dbReference type="AlphaFoldDB" id="A0A9X4LFP1"/>
<dbReference type="Gene3D" id="1.10.600.10">
    <property type="entry name" value="Farnesyl Diphosphate Synthase"/>
    <property type="match status" value="1"/>
</dbReference>
<evidence type="ECO:0000313" key="2">
    <source>
        <dbReference type="EMBL" id="MDG0862293.1"/>
    </source>
</evidence>
<dbReference type="Proteomes" id="UP001152766">
    <property type="component" value="Unassembled WGS sequence"/>
</dbReference>
<keyword evidence="3" id="KW-1185">Reference proteome</keyword>
<reference evidence="2" key="1">
    <citation type="submission" date="2019-02" db="EMBL/GenBank/DDBJ databases">
        <title>Draft genome of the type strain Pelomonas aquatica CCUG 52575T.</title>
        <authorList>
            <person name="Gomila M."/>
            <person name="Lalucat J."/>
        </authorList>
    </citation>
    <scope>NUCLEOTIDE SEQUENCE</scope>
    <source>
        <strain evidence="2">CCUG 52575</strain>
    </source>
</reference>
<dbReference type="Pfam" id="PF00494">
    <property type="entry name" value="SQS_PSY"/>
    <property type="match status" value="1"/>
</dbReference>
<dbReference type="InterPro" id="IPR002060">
    <property type="entry name" value="Squ/phyt_synthse"/>
</dbReference>
<dbReference type="GO" id="GO:0016117">
    <property type="term" value="P:carotenoid biosynthetic process"/>
    <property type="evidence" value="ECO:0007669"/>
    <property type="project" value="InterPro"/>
</dbReference>
<dbReference type="SFLD" id="SFLDG01212">
    <property type="entry name" value="Phytoene_synthase_like"/>
    <property type="match status" value="1"/>
</dbReference>
<dbReference type="GO" id="GO:0004311">
    <property type="term" value="F:geranylgeranyl diphosphate synthase activity"/>
    <property type="evidence" value="ECO:0007669"/>
    <property type="project" value="InterPro"/>
</dbReference>
<comment type="caution">
    <text evidence="2">The sequence shown here is derived from an EMBL/GenBank/DDBJ whole genome shotgun (WGS) entry which is preliminary data.</text>
</comment>
<accession>A0A9X4LFP1</accession>
<gene>
    <name evidence="2" type="primary">hpnD</name>
    <name evidence="2" type="ORF">EXJ73_07370</name>
</gene>
<dbReference type="GO" id="GO:0051996">
    <property type="term" value="F:squalene synthase [NAD(P)H] activity"/>
    <property type="evidence" value="ECO:0007669"/>
    <property type="project" value="UniProtKB-EC"/>
</dbReference>
<dbReference type="PROSITE" id="PS01045">
    <property type="entry name" value="SQUALEN_PHYTOEN_SYN_2"/>
    <property type="match status" value="1"/>
</dbReference>
<dbReference type="SFLD" id="SFLDG01018">
    <property type="entry name" value="Squalene/Phytoene_Synthase_Lik"/>
    <property type="match status" value="1"/>
</dbReference>
<evidence type="ECO:0000313" key="3">
    <source>
        <dbReference type="Proteomes" id="UP001152766"/>
    </source>
</evidence>
<dbReference type="EMBL" id="SGUG01000008">
    <property type="protein sequence ID" value="MDG0862293.1"/>
    <property type="molecule type" value="Genomic_DNA"/>
</dbReference>
<dbReference type="InterPro" id="IPR008949">
    <property type="entry name" value="Isoprenoid_synthase_dom_sf"/>
</dbReference>
<dbReference type="SUPFAM" id="SSF48576">
    <property type="entry name" value="Terpenoid synthases"/>
    <property type="match status" value="1"/>
</dbReference>
<dbReference type="InterPro" id="IPR019845">
    <property type="entry name" value="Squalene/phytoene_synthase_CS"/>
</dbReference>
<dbReference type="SFLD" id="SFLDS00005">
    <property type="entry name" value="Isoprenoid_Synthase_Type_I"/>
    <property type="match status" value="1"/>
</dbReference>
<dbReference type="RefSeq" id="WP_268151478.1">
    <property type="nucleotide sequence ID" value="NZ_JAPPUW010000012.1"/>
</dbReference>
<protein>
    <submittedName>
        <fullName evidence="2">Squalene synthase HpnD</fullName>
        <ecNumber evidence="2">2.5.1.21</ecNumber>
    </submittedName>
</protein>
<name>A0A9X4LFP1_9BURK</name>
<sequence length="282" mass="32049">MSPEQYVQEKAAASGSSFYYAFLFLPPPRRAAITAFYAFCREVDDVVDETHDAGVAATKLAWWRKEAASAYADQPTHPVMRALMPHTAAYDIRLEQLNAVIEGCEMDLQQTRYLDFAGLQRYCHLVAGVVGEVASGIFGRTQPQTIDYAHKLGQAMQLTNIIRDVGDDARRGRIYLPVNELQQFGVKANEILLRSQPWGYGERFTALMQFQAERAHRLYDEALALLPEADRAAQKPGLMMANIYRALLVEIEREGFQVLHQRIALTPLRKLWIAMRTNWRGR</sequence>
<dbReference type="EC" id="2.5.1.21" evidence="2"/>
<dbReference type="PANTHER" id="PTHR31480">
    <property type="entry name" value="BIFUNCTIONAL LYCOPENE CYCLASE/PHYTOENE SYNTHASE"/>
    <property type="match status" value="1"/>
</dbReference>
<dbReference type="NCBIfam" id="TIGR03465">
    <property type="entry name" value="HpnD"/>
    <property type="match status" value="1"/>
</dbReference>
<dbReference type="InterPro" id="IPR033904">
    <property type="entry name" value="Trans_IPPS_HH"/>
</dbReference>
<proteinExistence type="predicted"/>
<dbReference type="CDD" id="cd00683">
    <property type="entry name" value="Trans_IPPS_HH"/>
    <property type="match status" value="1"/>
</dbReference>